<keyword evidence="2" id="KW-0804">Transcription</keyword>
<protein>
    <recommendedName>
        <fullName evidence="5">DNA-directed RNA polymerase</fullName>
    </recommendedName>
</protein>
<proteinExistence type="predicted"/>
<accession>A0ABU9E8M3</accession>
<dbReference type="SUPFAM" id="SSF63562">
    <property type="entry name" value="RPB6/omega subunit-like"/>
    <property type="match status" value="1"/>
</dbReference>
<evidence type="ECO:0000256" key="2">
    <source>
        <dbReference type="ARBA" id="ARBA00023163"/>
    </source>
</evidence>
<keyword evidence="4" id="KW-1185">Reference proteome</keyword>
<dbReference type="EMBL" id="JBBHLI010000004">
    <property type="protein sequence ID" value="MEK9501074.1"/>
    <property type="molecule type" value="Genomic_DNA"/>
</dbReference>
<reference evidence="3 4" key="1">
    <citation type="submission" date="2024-02" db="EMBL/GenBank/DDBJ databases">
        <title>A novel Gemmatimonadota bacterium.</title>
        <authorList>
            <person name="Du Z.-J."/>
            <person name="Ye Y.-Q."/>
        </authorList>
    </citation>
    <scope>NUCLEOTIDE SEQUENCE [LARGE SCALE GENOMIC DNA]</scope>
    <source>
        <strain evidence="3 4">DH-20</strain>
    </source>
</reference>
<keyword evidence="1" id="KW-0240">DNA-directed RNA polymerase</keyword>
<gene>
    <name evidence="3" type="ORF">WI372_08805</name>
</gene>
<organism evidence="3 4">
    <name type="scientific">Gaopeijia maritima</name>
    <dbReference type="NCBI Taxonomy" id="3119007"/>
    <lineage>
        <taxon>Bacteria</taxon>
        <taxon>Pseudomonadati</taxon>
        <taxon>Gemmatimonadota</taxon>
        <taxon>Longimicrobiia</taxon>
        <taxon>Gaopeijiales</taxon>
        <taxon>Gaopeijiaceae</taxon>
        <taxon>Gaopeijia</taxon>
    </lineage>
</organism>
<sequence>MRVFTPDEVARNTYSKYLGVLVAAKYARELNNLPREVLPLGAEKKLTTRSLEALTSGQIEFRLVGRRRRED</sequence>
<comment type="caution">
    <text evidence="3">The sequence shown here is derived from an EMBL/GenBank/DDBJ whole genome shotgun (WGS) entry which is preliminary data.</text>
</comment>
<dbReference type="RefSeq" id="WP_405277097.1">
    <property type="nucleotide sequence ID" value="NZ_CP144380.1"/>
</dbReference>
<dbReference type="InterPro" id="IPR036161">
    <property type="entry name" value="RPB6/omega-like_sf"/>
</dbReference>
<evidence type="ECO:0000313" key="4">
    <source>
        <dbReference type="Proteomes" id="UP001484239"/>
    </source>
</evidence>
<name>A0ABU9E8M3_9BACT</name>
<evidence type="ECO:0008006" key="5">
    <source>
        <dbReference type="Google" id="ProtNLM"/>
    </source>
</evidence>
<evidence type="ECO:0000313" key="3">
    <source>
        <dbReference type="EMBL" id="MEK9501074.1"/>
    </source>
</evidence>
<evidence type="ECO:0000256" key="1">
    <source>
        <dbReference type="ARBA" id="ARBA00022478"/>
    </source>
</evidence>
<dbReference type="Proteomes" id="UP001484239">
    <property type="component" value="Unassembled WGS sequence"/>
</dbReference>